<gene>
    <name evidence="1" type="ORF">LepocDRAFT_00001330</name>
</gene>
<protein>
    <submittedName>
        <fullName evidence="1">Uncharacterized protein</fullName>
    </submittedName>
</protein>
<sequence length="402" mass="43352">MVERMSDPRNFLAWVRLGLLGVCLLWLHTVAQAGGLIGLLGKGVQTSTSAAARAGFRQITRQEAIALSASVGAAGVMFVEADGNKVMLSMLHGSSETLMAASDDVARLGPLATKTSTPYTISQEHALALGDKIAHLAQSGPVYILDKAAGPMRLIVRTEGAQKVYYRELHPGIVTPLAGVITDDILKALDTPVISENIRVVSMYPSTDTVLQRAIAQAAGQNLDIATNLEKSMLEGHGLDIFKDKTLVVVGPVDLQALDAMAADMGIAVFHVGLITDFGVSRNISMALKAKTRGEMLAALSQDTDLVISAESMELFSKSRHIDADAITYKDFIAHPTPLIHAFMPKTPATWSDIFENIKIMYIFGGAGFILTWMTHRRAIHEVIAYKPIPMDAGWKSMSMLR</sequence>
<dbReference type="HOGENOM" id="CLU_684760_0_0_4"/>
<reference evidence="1 2" key="1">
    <citation type="submission" date="2012-04" db="EMBL/GenBank/DDBJ databases">
        <title>Improved High-Quality Draft sequence of Leptothrix ochracea L12.</title>
        <authorList>
            <consortium name="US DOE Joint Genome Institute"/>
            <person name="Lucas S."/>
            <person name="Han J."/>
            <person name="Lapidus A."/>
            <person name="Cheng J.-F."/>
            <person name="Goodwin L."/>
            <person name="Pitluck S."/>
            <person name="Peters L."/>
            <person name="Zeytun A."/>
            <person name="Detter J.C."/>
            <person name="Han C."/>
            <person name="Tapia R."/>
            <person name="Land M."/>
            <person name="Hauser L."/>
            <person name="Kyrpides N."/>
            <person name="Ivanova N."/>
            <person name="Pagani I."/>
            <person name="Stepanauskas R."/>
            <person name="Masland D."/>
            <person name="Poulton N."/>
            <person name="Emerson D."/>
            <person name="Fleming E."/>
            <person name="Woyke T."/>
        </authorList>
    </citation>
    <scope>NUCLEOTIDE SEQUENCE [LARGE SCALE GENOMIC DNA]</scope>
    <source>
        <strain evidence="1 2">L12</strain>
    </source>
</reference>
<name>I4Z5B3_9BURK</name>
<dbReference type="EMBL" id="JH660686">
    <property type="protein sequence ID" value="EIM31405.1"/>
    <property type="molecule type" value="Genomic_DNA"/>
</dbReference>
<dbReference type="AlphaFoldDB" id="I4Z5B3"/>
<evidence type="ECO:0000313" key="2">
    <source>
        <dbReference type="Proteomes" id="UP000053899"/>
    </source>
</evidence>
<keyword evidence="2" id="KW-1185">Reference proteome</keyword>
<evidence type="ECO:0000313" key="1">
    <source>
        <dbReference type="EMBL" id="EIM31405.1"/>
    </source>
</evidence>
<proteinExistence type="predicted"/>
<organism evidence="1 2">
    <name type="scientific">Leptothrix ochracea L12</name>
    <dbReference type="NCBI Taxonomy" id="735332"/>
    <lineage>
        <taxon>Bacteria</taxon>
        <taxon>Pseudomonadati</taxon>
        <taxon>Pseudomonadota</taxon>
        <taxon>Betaproteobacteria</taxon>
        <taxon>Burkholderiales</taxon>
        <taxon>Sphaerotilaceae</taxon>
        <taxon>Leptothrix</taxon>
    </lineage>
</organism>
<dbReference type="Proteomes" id="UP000053899">
    <property type="component" value="Unassembled WGS sequence"/>
</dbReference>
<accession>I4Z5B3</accession>